<protein>
    <submittedName>
        <fullName evidence="10">ABC transporter permease</fullName>
    </submittedName>
</protein>
<comment type="subcellular location">
    <subcellularLocation>
        <location evidence="1 7">Cell membrane</location>
        <topology evidence="1 7">Multi-pass membrane protein</topology>
    </subcellularLocation>
</comment>
<evidence type="ECO:0000256" key="7">
    <source>
        <dbReference type="RuleBase" id="RU363032"/>
    </source>
</evidence>
<dbReference type="EMBL" id="LPZR01000205">
    <property type="protein sequence ID" value="KYO50176.1"/>
    <property type="molecule type" value="Genomic_DNA"/>
</dbReference>
<dbReference type="PROSITE" id="PS50928">
    <property type="entry name" value="ABC_TM1"/>
    <property type="match status" value="1"/>
</dbReference>
<accession>A0A162JZJ2</accession>
<reference evidence="9 12" key="2">
    <citation type="journal article" date="2018" name="Nat. Biotechnol.">
        <title>A standardized bacterial taxonomy based on genome phylogeny substantially revises the tree of life.</title>
        <authorList>
            <person name="Parks D.H."/>
            <person name="Chuvochina M."/>
            <person name="Waite D.W."/>
            <person name="Rinke C."/>
            <person name="Skarshewski A."/>
            <person name="Chaumeil P.A."/>
            <person name="Hugenholtz P."/>
        </authorList>
    </citation>
    <scope>NUCLEOTIDE SEQUENCE [LARGE SCALE GENOMIC DNA]</scope>
    <source>
        <strain evidence="9">UBA8739</strain>
    </source>
</reference>
<evidence type="ECO:0000313" key="11">
    <source>
        <dbReference type="Proteomes" id="UP000075787"/>
    </source>
</evidence>
<dbReference type="GeneID" id="97243654"/>
<feature type="transmembrane region" description="Helical" evidence="7">
    <location>
        <begin position="181"/>
        <end position="205"/>
    </location>
</feature>
<organism evidence="10 11">
    <name type="scientific">Tistrella mobilis</name>
    <dbReference type="NCBI Taxonomy" id="171437"/>
    <lineage>
        <taxon>Bacteria</taxon>
        <taxon>Pseudomonadati</taxon>
        <taxon>Pseudomonadota</taxon>
        <taxon>Alphaproteobacteria</taxon>
        <taxon>Geminicoccales</taxon>
        <taxon>Geminicoccaceae</taxon>
        <taxon>Tistrella</taxon>
    </lineage>
</organism>
<dbReference type="Pfam" id="PF00528">
    <property type="entry name" value="BPD_transp_1"/>
    <property type="match status" value="1"/>
</dbReference>
<dbReference type="InterPro" id="IPR000515">
    <property type="entry name" value="MetI-like"/>
</dbReference>
<evidence type="ECO:0000256" key="3">
    <source>
        <dbReference type="ARBA" id="ARBA00022475"/>
    </source>
</evidence>
<dbReference type="PANTHER" id="PTHR43163">
    <property type="entry name" value="DIPEPTIDE TRANSPORT SYSTEM PERMEASE PROTEIN DPPB-RELATED"/>
    <property type="match status" value="1"/>
</dbReference>
<dbReference type="GO" id="GO:0005886">
    <property type="term" value="C:plasma membrane"/>
    <property type="evidence" value="ECO:0007669"/>
    <property type="project" value="UniProtKB-SubCell"/>
</dbReference>
<keyword evidence="6 7" id="KW-0472">Membrane</keyword>
<evidence type="ECO:0000313" key="10">
    <source>
        <dbReference type="EMBL" id="KYO50176.1"/>
    </source>
</evidence>
<feature type="transmembrane region" description="Helical" evidence="7">
    <location>
        <begin position="103"/>
        <end position="124"/>
    </location>
</feature>
<proteinExistence type="inferred from homology"/>
<gene>
    <name evidence="10" type="ORF">AUP44_14090</name>
    <name evidence="9" type="ORF">DCK97_29690</name>
</gene>
<keyword evidence="5 7" id="KW-1133">Transmembrane helix</keyword>
<keyword evidence="2 7" id="KW-0813">Transport</keyword>
<dbReference type="InterPro" id="IPR035906">
    <property type="entry name" value="MetI-like_sf"/>
</dbReference>
<dbReference type="PANTHER" id="PTHR43163:SF9">
    <property type="entry name" value="ABC TRANSPORTER PERMEASE PROTEIN"/>
    <property type="match status" value="1"/>
</dbReference>
<evidence type="ECO:0000256" key="5">
    <source>
        <dbReference type="ARBA" id="ARBA00022989"/>
    </source>
</evidence>
<dbReference type="SUPFAM" id="SSF161098">
    <property type="entry name" value="MetI-like"/>
    <property type="match status" value="1"/>
</dbReference>
<evidence type="ECO:0000313" key="9">
    <source>
        <dbReference type="EMBL" id="HAE51592.1"/>
    </source>
</evidence>
<comment type="similarity">
    <text evidence="7">Belongs to the binding-protein-dependent transport system permease family.</text>
</comment>
<name>A0A162JZJ2_9PROT</name>
<feature type="domain" description="ABC transmembrane type-1" evidence="8">
    <location>
        <begin position="99"/>
        <end position="314"/>
    </location>
</feature>
<dbReference type="RefSeq" id="WP_062768701.1">
    <property type="nucleotide sequence ID" value="NZ_CP121013.1"/>
</dbReference>
<feature type="transmembrane region" description="Helical" evidence="7">
    <location>
        <begin position="245"/>
        <end position="271"/>
    </location>
</feature>
<evidence type="ECO:0000259" key="8">
    <source>
        <dbReference type="PROSITE" id="PS50928"/>
    </source>
</evidence>
<keyword evidence="3" id="KW-1003">Cell membrane</keyword>
<dbReference type="GO" id="GO:0055085">
    <property type="term" value="P:transmembrane transport"/>
    <property type="evidence" value="ECO:0007669"/>
    <property type="project" value="InterPro"/>
</dbReference>
<dbReference type="Proteomes" id="UP000075787">
    <property type="component" value="Unassembled WGS sequence"/>
</dbReference>
<evidence type="ECO:0000256" key="1">
    <source>
        <dbReference type="ARBA" id="ARBA00004651"/>
    </source>
</evidence>
<dbReference type="AlphaFoldDB" id="A0A162JZJ2"/>
<evidence type="ECO:0000313" key="12">
    <source>
        <dbReference type="Proteomes" id="UP000257706"/>
    </source>
</evidence>
<comment type="caution">
    <text evidence="10">The sequence shown here is derived from an EMBL/GenBank/DDBJ whole genome shotgun (WGS) entry which is preliminary data.</text>
</comment>
<reference evidence="10 11" key="1">
    <citation type="submission" date="2015-12" db="EMBL/GenBank/DDBJ databases">
        <title>Genome sequence of Tistrella mobilis MCCC 1A02139.</title>
        <authorList>
            <person name="Lu L."/>
            <person name="Lai Q."/>
            <person name="Shao Z."/>
            <person name="Qian P."/>
        </authorList>
    </citation>
    <scope>NUCLEOTIDE SEQUENCE [LARGE SCALE GENOMIC DNA]</scope>
    <source>
        <strain evidence="10 11">MCCC 1A02139</strain>
    </source>
</reference>
<dbReference type="InterPro" id="IPR045621">
    <property type="entry name" value="BPD_transp_1_N"/>
</dbReference>
<evidence type="ECO:0000256" key="2">
    <source>
        <dbReference type="ARBA" id="ARBA00022448"/>
    </source>
</evidence>
<dbReference type="Proteomes" id="UP000257706">
    <property type="component" value="Unassembled WGS sequence"/>
</dbReference>
<dbReference type="Gene3D" id="1.10.3720.10">
    <property type="entry name" value="MetI-like"/>
    <property type="match status" value="1"/>
</dbReference>
<dbReference type="OrthoDB" id="7834831at2"/>
<keyword evidence="4 7" id="KW-0812">Transmembrane</keyword>
<evidence type="ECO:0000256" key="4">
    <source>
        <dbReference type="ARBA" id="ARBA00022692"/>
    </source>
</evidence>
<feature type="transmembrane region" description="Helical" evidence="7">
    <location>
        <begin position="12"/>
        <end position="32"/>
    </location>
</feature>
<sequence length="325" mass="35215">MVKLDRAASRLVKAVAVILAIACMNFVLIRMAPGDPVAVMAGEAAMTDQAYLDELRERFGLDRPVHEQLLVYLGNVATLDFGTSYRQGRPVADIILERLPATLVLTITAFVISLALGITAGVIAARRPGGWVDTVVSTLALAFYATPLFWVGLMAILLFSLELGWLPAFGMHGATPPAGGFAYLAEVAKHLVLPAMTLGLFYTGVYARLTRAQMLEVQSQDFVRTARAKGLTEPRVERAHVLRNALLPVVTMAGVQAGHLVGGTILVETVFAWPGIGRLAFNALLQRDYSVLLGVFLVTSTMVVVINLLTDLVYGLIDPRIRFER</sequence>
<evidence type="ECO:0000256" key="6">
    <source>
        <dbReference type="ARBA" id="ARBA00023136"/>
    </source>
</evidence>
<feature type="transmembrane region" description="Helical" evidence="7">
    <location>
        <begin position="136"/>
        <end position="161"/>
    </location>
</feature>
<dbReference type="EMBL" id="DMAI01000497">
    <property type="protein sequence ID" value="HAE51592.1"/>
    <property type="molecule type" value="Genomic_DNA"/>
</dbReference>
<dbReference type="Pfam" id="PF19300">
    <property type="entry name" value="BPD_transp_1_N"/>
    <property type="match status" value="1"/>
</dbReference>
<dbReference type="CDD" id="cd06261">
    <property type="entry name" value="TM_PBP2"/>
    <property type="match status" value="1"/>
</dbReference>
<feature type="transmembrane region" description="Helical" evidence="7">
    <location>
        <begin position="291"/>
        <end position="317"/>
    </location>
</feature>